<organism evidence="2 3">
    <name type="scientific">Saguinus oedipus</name>
    <name type="common">Cotton-top tamarin</name>
    <name type="synonym">Oedipomidas oedipus</name>
    <dbReference type="NCBI Taxonomy" id="9490"/>
    <lineage>
        <taxon>Eukaryota</taxon>
        <taxon>Metazoa</taxon>
        <taxon>Chordata</taxon>
        <taxon>Craniata</taxon>
        <taxon>Vertebrata</taxon>
        <taxon>Euteleostomi</taxon>
        <taxon>Mammalia</taxon>
        <taxon>Eutheria</taxon>
        <taxon>Euarchontoglires</taxon>
        <taxon>Primates</taxon>
        <taxon>Haplorrhini</taxon>
        <taxon>Platyrrhini</taxon>
        <taxon>Cebidae</taxon>
        <taxon>Callitrichinae</taxon>
        <taxon>Saguinus</taxon>
    </lineage>
</organism>
<evidence type="ECO:0000256" key="1">
    <source>
        <dbReference type="SAM" id="MobiDB-lite"/>
    </source>
</evidence>
<evidence type="ECO:0000313" key="3">
    <source>
        <dbReference type="Proteomes" id="UP001266305"/>
    </source>
</evidence>
<keyword evidence="3" id="KW-1185">Reference proteome</keyword>
<dbReference type="Proteomes" id="UP001266305">
    <property type="component" value="Unassembled WGS sequence"/>
</dbReference>
<feature type="region of interest" description="Disordered" evidence="1">
    <location>
        <begin position="1"/>
        <end position="25"/>
    </location>
</feature>
<sequence>MSDERSQEETEGLQGSRPCSNGDLRRSSSLLRLQASVPGLQVKTAGLAQGCVVQ</sequence>
<dbReference type="EMBL" id="JASSZA010000007">
    <property type="protein sequence ID" value="KAK2105283.1"/>
    <property type="molecule type" value="Genomic_DNA"/>
</dbReference>
<protein>
    <submittedName>
        <fullName evidence="2">Uncharacterized protein</fullName>
    </submittedName>
</protein>
<proteinExistence type="predicted"/>
<gene>
    <name evidence="2" type="ORF">P7K49_014797</name>
</gene>
<reference evidence="2 3" key="1">
    <citation type="submission" date="2023-05" db="EMBL/GenBank/DDBJ databases">
        <title>B98-5 Cell Line De Novo Hybrid Assembly: An Optical Mapping Approach.</title>
        <authorList>
            <person name="Kananen K."/>
            <person name="Auerbach J.A."/>
            <person name="Kautto E."/>
            <person name="Blachly J.S."/>
        </authorList>
    </citation>
    <scope>NUCLEOTIDE SEQUENCE [LARGE SCALE GENOMIC DNA]</scope>
    <source>
        <strain evidence="2">B95-8</strain>
        <tissue evidence="2">Cell line</tissue>
    </source>
</reference>
<accession>A0ABQ9V7E1</accession>
<feature type="non-terminal residue" evidence="2">
    <location>
        <position position="54"/>
    </location>
</feature>
<comment type="caution">
    <text evidence="2">The sequence shown here is derived from an EMBL/GenBank/DDBJ whole genome shotgun (WGS) entry which is preliminary data.</text>
</comment>
<evidence type="ECO:0000313" key="2">
    <source>
        <dbReference type="EMBL" id="KAK2105283.1"/>
    </source>
</evidence>
<name>A0ABQ9V7E1_SAGOE</name>